<protein>
    <submittedName>
        <fullName evidence="2">Uncharacterized protein</fullName>
    </submittedName>
</protein>
<feature type="signal peptide" evidence="1">
    <location>
        <begin position="1"/>
        <end position="25"/>
    </location>
</feature>
<dbReference type="RefSeq" id="WP_147089123.1">
    <property type="nucleotide sequence ID" value="NZ_BAABJD010000002.1"/>
</dbReference>
<dbReference type="Proteomes" id="UP000321172">
    <property type="component" value="Chromosome"/>
</dbReference>
<gene>
    <name evidence="2" type="ORF">FRF71_02755</name>
</gene>
<proteinExistence type="predicted"/>
<feature type="chain" id="PRO_5022771074" evidence="1">
    <location>
        <begin position="26"/>
        <end position="82"/>
    </location>
</feature>
<evidence type="ECO:0000313" key="3">
    <source>
        <dbReference type="Proteomes" id="UP000321172"/>
    </source>
</evidence>
<organism evidence="2 3">
    <name type="scientific">Novosphingobium ginsenosidimutans</name>
    <dbReference type="NCBI Taxonomy" id="1176536"/>
    <lineage>
        <taxon>Bacteria</taxon>
        <taxon>Pseudomonadati</taxon>
        <taxon>Pseudomonadota</taxon>
        <taxon>Alphaproteobacteria</taxon>
        <taxon>Sphingomonadales</taxon>
        <taxon>Sphingomonadaceae</taxon>
        <taxon>Novosphingobium</taxon>
    </lineage>
</organism>
<reference evidence="2 3" key="1">
    <citation type="journal article" date="2013" name="J. Microbiol. Biotechnol.">
        <title>Novosphingobium ginsenosidimutans sp. nov., with the ability to convert ginsenoside.</title>
        <authorList>
            <person name="Kim J.K."/>
            <person name="He D."/>
            <person name="Liu Q.M."/>
            <person name="Park H.Y."/>
            <person name="Jung M.S."/>
            <person name="Yoon M.H."/>
            <person name="Kim S.C."/>
            <person name="Im W.T."/>
        </authorList>
    </citation>
    <scope>NUCLEOTIDE SEQUENCE [LARGE SCALE GENOMIC DNA]</scope>
    <source>
        <strain evidence="2 3">FW-6</strain>
    </source>
</reference>
<dbReference type="EMBL" id="CP042345">
    <property type="protein sequence ID" value="QEA15142.1"/>
    <property type="molecule type" value="Genomic_DNA"/>
</dbReference>
<dbReference type="AlphaFoldDB" id="A0A5B8S284"/>
<keyword evidence="3" id="KW-1185">Reference proteome</keyword>
<sequence length="82" mass="8398">MNRFLRFFALLAIAPAALHAAPVMASDSLLVPICTGDGQIRLVTIPKGGDSPGKGGAQDCVKGCHGGTSRKRAGALQIEPAQ</sequence>
<accession>A0A5B8S284</accession>
<evidence type="ECO:0000256" key="1">
    <source>
        <dbReference type="SAM" id="SignalP"/>
    </source>
</evidence>
<evidence type="ECO:0000313" key="2">
    <source>
        <dbReference type="EMBL" id="QEA15142.1"/>
    </source>
</evidence>
<dbReference type="KEGG" id="ngf:FRF71_02755"/>
<keyword evidence="1" id="KW-0732">Signal</keyword>
<name>A0A5B8S284_9SPHN</name>